<proteinExistence type="predicted"/>
<comment type="caution">
    <text evidence="3">The sequence shown here is derived from an EMBL/GenBank/DDBJ whole genome shotgun (WGS) entry which is preliminary data.</text>
</comment>
<feature type="repeat" description="PPR" evidence="2">
    <location>
        <begin position="167"/>
        <end position="201"/>
    </location>
</feature>
<reference evidence="3 4" key="1">
    <citation type="journal article" date="2021" name="Commun. Biol.">
        <title>The genome of Shorea leprosula (Dipterocarpaceae) highlights the ecological relevance of drought in aseasonal tropical rainforests.</title>
        <authorList>
            <person name="Ng K.K.S."/>
            <person name="Kobayashi M.J."/>
            <person name="Fawcett J.A."/>
            <person name="Hatakeyama M."/>
            <person name="Paape T."/>
            <person name="Ng C.H."/>
            <person name="Ang C.C."/>
            <person name="Tnah L.H."/>
            <person name="Lee C.T."/>
            <person name="Nishiyama T."/>
            <person name="Sese J."/>
            <person name="O'Brien M.J."/>
            <person name="Copetti D."/>
            <person name="Mohd Noor M.I."/>
            <person name="Ong R.C."/>
            <person name="Putra M."/>
            <person name="Sireger I.Z."/>
            <person name="Indrioko S."/>
            <person name="Kosugi Y."/>
            <person name="Izuno A."/>
            <person name="Isagi Y."/>
            <person name="Lee S.L."/>
            <person name="Shimizu K.K."/>
        </authorList>
    </citation>
    <scope>NUCLEOTIDE SEQUENCE [LARGE SCALE GENOMIC DNA]</scope>
    <source>
        <strain evidence="3">214</strain>
    </source>
</reference>
<accession>A0AAV5LAM0</accession>
<dbReference type="InterPro" id="IPR046960">
    <property type="entry name" value="PPR_At4g14850-like_plant"/>
</dbReference>
<sequence>MSSFARLLQVFGDARCVPKGRAVHAKIITSGFRPDISINNYLLSMYVKFNRSNDACKVFDSMPERDVVSWSSLISGYSQMGIPEKALYCFKSMVHDGSEPNCITYVSVLSACASLGDARAGKSIHGRIYRSGVEFSVPLSNSLVNVYGKSGLLKAARLVFDAIEGPNSISWTSLLSCYCQHGENLEGLKIFLLSRRTGGRVNEFSCSSALAACAALENLKVGMQMHSLVLKCGLQFDKFVESGLINLYSKCGELDLAGRAFLEAGWANPASWTALMGGYVQQGRGIEAINLFLIMHSSGFNLSEKTLSSVLGAFANAEVIEGGKQLHSLIIKMGFSTFTFVGNAIIDLYSKCGLLEESLRTFQEMDGQDVVSWNSLITGHAGSGHHGEAIELLRDMLFKGYKPNLHTYSIILSVCADIPAIKWGKETHCCIIKPAFHSNVVVGTALIDMYAKCGMLNEARKVFDSLTSKNLISWNTMIVGYAQHGYGREALEVYHMMLRNHVKPNDSTFIGVLSACAHVGLVEEGSQYYNSMITDHGIVPRMEHLASMVNLFARKGQTNRAYEFIRSYSIEPSKVVWRCLLSGCKIHKDLVLGRYAAEKILSIDPEDSSALIMLSNVYAEAKMWTETAQVRKILKSKTMKKDIGYSWIELNNKMYFISAHHSMQFEGIDLCENLNHLSLQLFDAGYMPDAMFLFHTEE</sequence>
<dbReference type="Gene3D" id="1.25.40.10">
    <property type="entry name" value="Tetratricopeptide repeat domain"/>
    <property type="match status" value="4"/>
</dbReference>
<evidence type="ECO:0000256" key="1">
    <source>
        <dbReference type="ARBA" id="ARBA00022737"/>
    </source>
</evidence>
<protein>
    <recommendedName>
        <fullName evidence="5">Pentatricopeptide repeat-containing protein</fullName>
    </recommendedName>
</protein>
<dbReference type="InterPro" id="IPR002885">
    <property type="entry name" value="PPR_rpt"/>
</dbReference>
<dbReference type="PROSITE" id="PS51375">
    <property type="entry name" value="PPR"/>
    <property type="match status" value="5"/>
</dbReference>
<dbReference type="PANTHER" id="PTHR24015">
    <property type="entry name" value="OS07G0578800 PROTEIN-RELATED"/>
    <property type="match status" value="1"/>
</dbReference>
<dbReference type="GO" id="GO:0009451">
    <property type="term" value="P:RNA modification"/>
    <property type="evidence" value="ECO:0007669"/>
    <property type="project" value="InterPro"/>
</dbReference>
<keyword evidence="4" id="KW-1185">Reference proteome</keyword>
<gene>
    <name evidence="3" type="ORF">SLEP1_g42657</name>
</gene>
<dbReference type="PANTHER" id="PTHR24015:SF1885">
    <property type="entry name" value="PENTACOTRIPEPTIDE-REPEAT REGION OF PRORP DOMAIN-CONTAINING PROTEIN"/>
    <property type="match status" value="1"/>
</dbReference>
<name>A0AAV5LAM0_9ROSI</name>
<dbReference type="AlphaFoldDB" id="A0AAV5LAM0"/>
<dbReference type="Pfam" id="PF01535">
    <property type="entry name" value="PPR"/>
    <property type="match status" value="4"/>
</dbReference>
<evidence type="ECO:0000256" key="2">
    <source>
        <dbReference type="PROSITE-ProRule" id="PRU00708"/>
    </source>
</evidence>
<dbReference type="Proteomes" id="UP001054252">
    <property type="component" value="Unassembled WGS sequence"/>
</dbReference>
<keyword evidence="1" id="KW-0677">Repeat</keyword>
<feature type="repeat" description="PPR" evidence="2">
    <location>
        <begin position="470"/>
        <end position="504"/>
    </location>
</feature>
<dbReference type="FunFam" id="1.25.40.10:FF:000158">
    <property type="entry name" value="pentatricopeptide repeat-containing protein At2g33680"/>
    <property type="match status" value="1"/>
</dbReference>
<organism evidence="3 4">
    <name type="scientific">Rubroshorea leprosula</name>
    <dbReference type="NCBI Taxonomy" id="152421"/>
    <lineage>
        <taxon>Eukaryota</taxon>
        <taxon>Viridiplantae</taxon>
        <taxon>Streptophyta</taxon>
        <taxon>Embryophyta</taxon>
        <taxon>Tracheophyta</taxon>
        <taxon>Spermatophyta</taxon>
        <taxon>Magnoliopsida</taxon>
        <taxon>eudicotyledons</taxon>
        <taxon>Gunneridae</taxon>
        <taxon>Pentapetalae</taxon>
        <taxon>rosids</taxon>
        <taxon>malvids</taxon>
        <taxon>Malvales</taxon>
        <taxon>Dipterocarpaceae</taxon>
        <taxon>Rubroshorea</taxon>
    </lineage>
</organism>
<dbReference type="InterPro" id="IPR011990">
    <property type="entry name" value="TPR-like_helical_dom_sf"/>
</dbReference>
<dbReference type="InterPro" id="IPR046848">
    <property type="entry name" value="E_motif"/>
</dbReference>
<dbReference type="Pfam" id="PF13041">
    <property type="entry name" value="PPR_2"/>
    <property type="match status" value="3"/>
</dbReference>
<dbReference type="GO" id="GO:0099402">
    <property type="term" value="P:plant organ development"/>
    <property type="evidence" value="ECO:0007669"/>
    <property type="project" value="UniProtKB-ARBA"/>
</dbReference>
<feature type="repeat" description="PPR" evidence="2">
    <location>
        <begin position="369"/>
        <end position="403"/>
    </location>
</feature>
<evidence type="ECO:0008006" key="5">
    <source>
        <dbReference type="Google" id="ProtNLM"/>
    </source>
</evidence>
<dbReference type="EMBL" id="BPVZ01000104">
    <property type="protein sequence ID" value="GKV34273.1"/>
    <property type="molecule type" value="Genomic_DNA"/>
</dbReference>
<evidence type="ECO:0000313" key="4">
    <source>
        <dbReference type="Proteomes" id="UP001054252"/>
    </source>
</evidence>
<evidence type="ECO:0000313" key="3">
    <source>
        <dbReference type="EMBL" id="GKV34273.1"/>
    </source>
</evidence>
<feature type="repeat" description="PPR" evidence="2">
    <location>
        <begin position="66"/>
        <end position="100"/>
    </location>
</feature>
<dbReference type="NCBIfam" id="TIGR00756">
    <property type="entry name" value="PPR"/>
    <property type="match status" value="4"/>
</dbReference>
<dbReference type="FunFam" id="1.25.40.10:FF:000073">
    <property type="entry name" value="Pentatricopeptide repeat-containing protein chloroplastic"/>
    <property type="match status" value="2"/>
</dbReference>
<dbReference type="Pfam" id="PF20431">
    <property type="entry name" value="E_motif"/>
    <property type="match status" value="1"/>
</dbReference>
<dbReference type="GO" id="GO:0003723">
    <property type="term" value="F:RNA binding"/>
    <property type="evidence" value="ECO:0007669"/>
    <property type="project" value="InterPro"/>
</dbReference>
<feature type="repeat" description="PPR" evidence="2">
    <location>
        <begin position="268"/>
        <end position="302"/>
    </location>
</feature>